<name>C2KXD4_9FIRM</name>
<keyword evidence="2" id="KW-1185">Reference proteome</keyword>
<dbReference type="HOGENOM" id="CLU_2753978_0_0_9"/>
<evidence type="ECO:0000313" key="2">
    <source>
        <dbReference type="Proteomes" id="UP000004121"/>
    </source>
</evidence>
<dbReference type="Proteomes" id="UP000004121">
    <property type="component" value="Unassembled WGS sequence"/>
</dbReference>
<protein>
    <submittedName>
        <fullName evidence="1">Uncharacterized protein</fullName>
    </submittedName>
</protein>
<dbReference type="InParanoid" id="C2KXD4"/>
<evidence type="ECO:0000313" key="1">
    <source>
        <dbReference type="EMBL" id="EEJ51572.1"/>
    </source>
</evidence>
<dbReference type="STRING" id="585501.HMPREF6123_1153"/>
<accession>C2KXD4</accession>
<gene>
    <name evidence="1" type="ORF">HMPREF6123_1153</name>
</gene>
<sequence length="70" mass="8396">MFSALKNPKENKEKEKEIDKFLTAKGRKTVYRILTIYEDFLRYYIDILFVYIGIWEKTRKQSGIATPVFV</sequence>
<proteinExistence type="predicted"/>
<dbReference type="AlphaFoldDB" id="C2KXD4"/>
<comment type="caution">
    <text evidence="1">The sequence shown here is derived from an EMBL/GenBank/DDBJ whole genome shotgun (WGS) entry which is preliminary data.</text>
</comment>
<reference evidence="1 2" key="1">
    <citation type="submission" date="2009-04" db="EMBL/GenBank/DDBJ databases">
        <authorList>
            <person name="Qin X."/>
            <person name="Bachman B."/>
            <person name="Battles P."/>
            <person name="Bell A."/>
            <person name="Bess C."/>
            <person name="Bickham C."/>
            <person name="Chaboub L."/>
            <person name="Chen D."/>
            <person name="Coyle M."/>
            <person name="Deiros D.R."/>
            <person name="Dinh H."/>
            <person name="Forbes L."/>
            <person name="Fowler G."/>
            <person name="Francisco L."/>
            <person name="Fu Q."/>
            <person name="Gubbala S."/>
            <person name="Hale W."/>
            <person name="Han Y."/>
            <person name="Hemphill L."/>
            <person name="Highlander S.K."/>
            <person name="Hirani K."/>
            <person name="Hogues M."/>
            <person name="Jackson L."/>
            <person name="Jakkamsetti A."/>
            <person name="Javaid M."/>
            <person name="Jiang H."/>
            <person name="Korchina V."/>
            <person name="Kovar C."/>
            <person name="Lara F."/>
            <person name="Lee S."/>
            <person name="Mata R."/>
            <person name="Mathew T."/>
            <person name="Moen C."/>
            <person name="Morales K."/>
            <person name="Munidasa M."/>
            <person name="Nazareth L."/>
            <person name="Ngo R."/>
            <person name="Nguyen L."/>
            <person name="Okwuonu G."/>
            <person name="Ongeri F."/>
            <person name="Patil S."/>
            <person name="Petrosino J."/>
            <person name="Pham C."/>
            <person name="Pham P."/>
            <person name="Pu L.-L."/>
            <person name="Puazo M."/>
            <person name="Raj R."/>
            <person name="Reid J."/>
            <person name="Rouhana J."/>
            <person name="Saada N."/>
            <person name="Shang Y."/>
            <person name="Simmons D."/>
            <person name="Thornton R."/>
            <person name="Warren J."/>
            <person name="Weissenberger G."/>
            <person name="Zhang J."/>
            <person name="Zhang L."/>
            <person name="Zhou C."/>
            <person name="Zhu D."/>
            <person name="Muzny D."/>
            <person name="Worley K."/>
            <person name="Gibbs R."/>
        </authorList>
    </citation>
    <scope>NUCLEOTIDE SEQUENCE [LARGE SCALE GENOMIC DNA]</scope>
    <source>
        <strain evidence="1 2">F0268</strain>
    </source>
</reference>
<dbReference type="EMBL" id="ACKX01000115">
    <property type="protein sequence ID" value="EEJ51572.1"/>
    <property type="molecule type" value="Genomic_DNA"/>
</dbReference>
<dbReference type="RefSeq" id="WP_007158074.1">
    <property type="nucleotide sequence ID" value="NZ_GG668537.1"/>
</dbReference>
<organism evidence="1 2">
    <name type="scientific">Oribacterium sinus F0268</name>
    <dbReference type="NCBI Taxonomy" id="585501"/>
    <lineage>
        <taxon>Bacteria</taxon>
        <taxon>Bacillati</taxon>
        <taxon>Bacillota</taxon>
        <taxon>Clostridia</taxon>
        <taxon>Lachnospirales</taxon>
        <taxon>Lachnospiraceae</taxon>
        <taxon>Oribacterium</taxon>
    </lineage>
</organism>